<dbReference type="OrthoDB" id="9778569at2"/>
<dbReference type="PANTHER" id="PTHR31367">
    <property type="entry name" value="CYTOSOLIC 5'-NUCLEOTIDASE 1 FAMILY MEMBER"/>
    <property type="match status" value="1"/>
</dbReference>
<reference evidence="1 2" key="1">
    <citation type="submission" date="2019-03" db="EMBL/GenBank/DDBJ databases">
        <title>Freshwater and sediment microbial communities from various areas in North America, analyzing microbe dynamics in response to fracking.</title>
        <authorList>
            <person name="Lamendella R."/>
        </authorList>
    </citation>
    <scope>NUCLEOTIDE SEQUENCE [LARGE SCALE GENOMIC DNA]</scope>
    <source>
        <strain evidence="1 2">74A</strain>
    </source>
</reference>
<dbReference type="GO" id="GO:0009117">
    <property type="term" value="P:nucleotide metabolic process"/>
    <property type="evidence" value="ECO:0007669"/>
    <property type="project" value="InterPro"/>
</dbReference>
<gene>
    <name evidence="1" type="ORF">EDC91_1034</name>
</gene>
<accession>A0A4R2FF71</accession>
<evidence type="ECO:0000313" key="1">
    <source>
        <dbReference type="EMBL" id="TCN88825.1"/>
    </source>
</evidence>
<proteinExistence type="predicted"/>
<dbReference type="InterPro" id="IPR010394">
    <property type="entry name" value="5-nucleotidase"/>
</dbReference>
<dbReference type="EMBL" id="SLWF01000003">
    <property type="protein sequence ID" value="TCN88825.1"/>
    <property type="molecule type" value="Genomic_DNA"/>
</dbReference>
<dbReference type="GO" id="GO:0000166">
    <property type="term" value="F:nucleotide binding"/>
    <property type="evidence" value="ECO:0007669"/>
    <property type="project" value="InterPro"/>
</dbReference>
<evidence type="ECO:0000313" key="2">
    <source>
        <dbReference type="Proteomes" id="UP000294832"/>
    </source>
</evidence>
<protein>
    <submittedName>
        <fullName evidence="1">5'-nucleotidase</fullName>
    </submittedName>
</protein>
<organism evidence="1 2">
    <name type="scientific">Shewanella fodinae</name>
    <dbReference type="NCBI Taxonomy" id="552357"/>
    <lineage>
        <taxon>Bacteria</taxon>
        <taxon>Pseudomonadati</taxon>
        <taxon>Pseudomonadota</taxon>
        <taxon>Gammaproteobacteria</taxon>
        <taxon>Alteromonadales</taxon>
        <taxon>Shewanellaceae</taxon>
        <taxon>Shewanella</taxon>
    </lineage>
</organism>
<dbReference type="Pfam" id="PF06189">
    <property type="entry name" value="5-nucleotidase"/>
    <property type="match status" value="1"/>
</dbReference>
<dbReference type="AlphaFoldDB" id="A0A4R2FF71"/>
<keyword evidence="2" id="KW-1185">Reference proteome</keyword>
<dbReference type="Proteomes" id="UP000294832">
    <property type="component" value="Unassembled WGS sequence"/>
</dbReference>
<dbReference type="GO" id="GO:0008253">
    <property type="term" value="F:5'-nucleotidase activity"/>
    <property type="evidence" value="ECO:0007669"/>
    <property type="project" value="InterPro"/>
</dbReference>
<dbReference type="RefSeq" id="WP_133037779.1">
    <property type="nucleotide sequence ID" value="NZ_SLWF01000003.1"/>
</dbReference>
<sequence length="319" mass="35581">MPIDLSNTLVVGISATALFDLSEADGIFREKYKNDPDTAMAEYRSYMLNKENEPLGDGTGFHLVNALLKLNKFRAENDAPIVEVVVISRNSPETGLRVLNEIRRRKLEITRSAFTAGESGTKYLNAFFVDLFLTTNEEDAQAVIDSGLCATAIVKAPPVIDKSPDDNQVRFAFDGDAVLFDEASELVNKRDGLPAFFAAEDNDQDTPLSDGPHANLLRKLSKIQDRLPTRVEYSPIRIALMTARNSPAEMRVIKTLRHWGVYVDEAFFLGGLQKSRFLKAFKPHIFFDDQDSHLDPAASDVPCAKVLYPSNSPIRHFEN</sequence>
<dbReference type="PANTHER" id="PTHR31367:SF5">
    <property type="entry name" value="CYTOSOLIC 5'-NUCLEOTIDASE 1A"/>
    <property type="match status" value="1"/>
</dbReference>
<dbReference type="GO" id="GO:0005737">
    <property type="term" value="C:cytoplasm"/>
    <property type="evidence" value="ECO:0007669"/>
    <property type="project" value="InterPro"/>
</dbReference>
<dbReference type="GO" id="GO:0000287">
    <property type="term" value="F:magnesium ion binding"/>
    <property type="evidence" value="ECO:0007669"/>
    <property type="project" value="InterPro"/>
</dbReference>
<comment type="caution">
    <text evidence="1">The sequence shown here is derived from an EMBL/GenBank/DDBJ whole genome shotgun (WGS) entry which is preliminary data.</text>
</comment>
<name>A0A4R2FF71_9GAMM</name>